<accession>A0A0U1L4M9</accession>
<dbReference type="SUPFAM" id="SSF53383">
    <property type="entry name" value="PLP-dependent transferases"/>
    <property type="match status" value="1"/>
</dbReference>
<evidence type="ECO:0000256" key="5">
    <source>
        <dbReference type="ARBA" id="ARBA00022576"/>
    </source>
</evidence>
<dbReference type="Gene3D" id="3.90.1150.10">
    <property type="entry name" value="Aspartate Aminotransferase, domain 1"/>
    <property type="match status" value="1"/>
</dbReference>
<evidence type="ECO:0000313" key="9">
    <source>
        <dbReference type="Proteomes" id="UP000049855"/>
    </source>
</evidence>
<evidence type="ECO:0000256" key="3">
    <source>
        <dbReference type="ARBA" id="ARBA00011881"/>
    </source>
</evidence>
<evidence type="ECO:0000256" key="6">
    <source>
        <dbReference type="ARBA" id="ARBA00022679"/>
    </source>
</evidence>
<name>A0A0U1L4M9_9FIRM</name>
<dbReference type="InterPro" id="IPR015421">
    <property type="entry name" value="PyrdxlP-dep_Trfase_major"/>
</dbReference>
<comment type="subunit">
    <text evidence="3">Homotetramer.</text>
</comment>
<keyword evidence="7" id="KW-0663">Pyridoxal phosphate</keyword>
<reference evidence="9" key="1">
    <citation type="submission" date="2015-03" db="EMBL/GenBank/DDBJ databases">
        <authorList>
            <person name="Nijsse Bart"/>
        </authorList>
    </citation>
    <scope>NUCLEOTIDE SEQUENCE [LARGE SCALE GENOMIC DNA]</scope>
</reference>
<sequence length="128" mass="14691">MSNINSSQYIGPEKILQKKQDYIIPCVYHFYNEPMQLIKGEMQYLYDHTGKQYLDCFAGVSVVNCGHCNPEITKAICDQVQTLQHTCTIYLTENIVNLAERLAKITPGRLQKTFFVPAVQKLMKEPLC</sequence>
<comment type="cofactor">
    <cofactor evidence="1">
        <name>pyridoxal 5'-phosphate</name>
        <dbReference type="ChEBI" id="CHEBI:597326"/>
    </cofactor>
</comment>
<dbReference type="InterPro" id="IPR015422">
    <property type="entry name" value="PyrdxlP-dep_Trfase_small"/>
</dbReference>
<evidence type="ECO:0000256" key="7">
    <source>
        <dbReference type="ARBA" id="ARBA00022898"/>
    </source>
</evidence>
<dbReference type="Proteomes" id="UP000049855">
    <property type="component" value="Unassembled WGS sequence"/>
</dbReference>
<dbReference type="Pfam" id="PF00202">
    <property type="entry name" value="Aminotran_3"/>
    <property type="match status" value="1"/>
</dbReference>
<dbReference type="InterPro" id="IPR015424">
    <property type="entry name" value="PyrdxlP-dep_Trfase"/>
</dbReference>
<evidence type="ECO:0000256" key="4">
    <source>
        <dbReference type="ARBA" id="ARBA00013049"/>
    </source>
</evidence>
<dbReference type="GO" id="GO:0030170">
    <property type="term" value="F:pyridoxal phosphate binding"/>
    <property type="evidence" value="ECO:0007669"/>
    <property type="project" value="InterPro"/>
</dbReference>
<dbReference type="EC" id="2.6.1.44" evidence="4"/>
<proteinExistence type="inferred from homology"/>
<comment type="similarity">
    <text evidence="2">Belongs to the class-III pyridoxal-phosphate-dependent aminotransferase family.</text>
</comment>
<dbReference type="InterPro" id="IPR005814">
    <property type="entry name" value="Aminotrans_3"/>
</dbReference>
<dbReference type="Gene3D" id="3.40.640.10">
    <property type="entry name" value="Type I PLP-dependent aspartate aminotransferase-like (Major domain)"/>
    <property type="match status" value="1"/>
</dbReference>
<evidence type="ECO:0000256" key="2">
    <source>
        <dbReference type="ARBA" id="ARBA00008954"/>
    </source>
</evidence>
<gene>
    <name evidence="8" type="ORF">SpAn4DRAFT_0731</name>
</gene>
<evidence type="ECO:0000256" key="1">
    <source>
        <dbReference type="ARBA" id="ARBA00001933"/>
    </source>
</evidence>
<dbReference type="PANTHER" id="PTHR45688">
    <property type="match status" value="1"/>
</dbReference>
<protein>
    <recommendedName>
        <fullName evidence="4">alanine--glyoxylate transaminase</fullName>
        <ecNumber evidence="4">2.6.1.44</ecNumber>
    </recommendedName>
</protein>
<evidence type="ECO:0000313" key="8">
    <source>
        <dbReference type="EMBL" id="CQR74269.1"/>
    </source>
</evidence>
<dbReference type="AlphaFoldDB" id="A0A0U1L4M9"/>
<keyword evidence="5 8" id="KW-0032">Aminotransferase</keyword>
<keyword evidence="6 8" id="KW-0808">Transferase</keyword>
<dbReference type="GO" id="GO:0008453">
    <property type="term" value="F:alanine-glyoxylate transaminase activity"/>
    <property type="evidence" value="ECO:0007669"/>
    <property type="project" value="UniProtKB-EC"/>
</dbReference>
<keyword evidence="9" id="KW-1185">Reference proteome</keyword>
<dbReference type="EMBL" id="CTRP01000014">
    <property type="protein sequence ID" value="CQR74269.1"/>
    <property type="molecule type" value="Genomic_DNA"/>
</dbReference>
<dbReference type="PANTHER" id="PTHR45688:SF3">
    <property type="entry name" value="ALANINE--GLYOXYLATE AMINOTRANSFERASE 2, MITOCHONDRIAL"/>
    <property type="match status" value="1"/>
</dbReference>
<organism evidence="8 9">
    <name type="scientific">Sporomusa ovata</name>
    <dbReference type="NCBI Taxonomy" id="2378"/>
    <lineage>
        <taxon>Bacteria</taxon>
        <taxon>Bacillati</taxon>
        <taxon>Bacillota</taxon>
        <taxon>Negativicutes</taxon>
        <taxon>Selenomonadales</taxon>
        <taxon>Sporomusaceae</taxon>
        <taxon>Sporomusa</taxon>
    </lineage>
</organism>